<dbReference type="SUPFAM" id="SSF51445">
    <property type="entry name" value="(Trans)glycosidases"/>
    <property type="match status" value="1"/>
</dbReference>
<evidence type="ECO:0000256" key="1">
    <source>
        <dbReference type="ARBA" id="ARBA00004071"/>
    </source>
</evidence>
<dbReference type="Gene3D" id="3.20.20.80">
    <property type="entry name" value="Glycosidases"/>
    <property type="match status" value="1"/>
</dbReference>
<evidence type="ECO:0000256" key="6">
    <source>
        <dbReference type="ARBA" id="ARBA00023295"/>
    </source>
</evidence>
<dbReference type="SMART" id="SM00812">
    <property type="entry name" value="Alpha_L_fucos"/>
    <property type="match status" value="1"/>
</dbReference>
<evidence type="ECO:0000313" key="8">
    <source>
        <dbReference type="EMBL" id="HHE55967.1"/>
    </source>
</evidence>
<evidence type="ECO:0000256" key="2">
    <source>
        <dbReference type="ARBA" id="ARBA00007951"/>
    </source>
</evidence>
<dbReference type="EC" id="3.2.1.51" evidence="3"/>
<dbReference type="GO" id="GO:0004560">
    <property type="term" value="F:alpha-L-fucosidase activity"/>
    <property type="evidence" value="ECO:0007669"/>
    <property type="project" value="InterPro"/>
</dbReference>
<sequence>MFRKVKLLTIVWLFAVLTGQGFGQQYKPDWSSLVRHQTPKWLQEGKFGIYTHWGIYAVHAHGSNTTWYSFALYRDPNSDARKHFERTFGPLTPDFGYKDLIPKFTAEKFNHDEWAELFKKAGAKFAGPVAEHHDGFAMWDTKYSEWNAAKMGPKRDIVGELEKAYKKAGMKYLTAFHHAANWFFFPVWDKRYDTGDPKYSGLYGQPHKPGEKRNQAFIDEWYGKIIEVIDKYDPDFIWFDFALDAIPEGYVKDFLAYYYNKALEEGKEVIVSYKQHDLVPGAGIRDLELGQEHTLTYNDWITDTSIDDRGAWGYAEDLTFKTPNRIIDNLVDRVSKNGYLLLNVGPKPDGTIPEGAKKVLLEIGSWLNMNGEAIYGTTPWFIAGEGPTKLGKADETGFNEENVVYTPEDIRFTVKGDVLYATFLDWPGKKAVIKTLRDPSIKINVNDLPDWAKPEKSLPLAGTKWEIKNEEGETVKYEFYKNGKFKVAGGEAGKGMMGEYQQVGEDVYLSIGGFSWHGKYDGNEFKVVEDESPHYEGFYKEEIKRITLLGYDKDLDWVMTPQGLVIKMPDKKIGNYAHVVKIERFHHPKIK</sequence>
<evidence type="ECO:0000256" key="4">
    <source>
        <dbReference type="ARBA" id="ARBA00022729"/>
    </source>
</evidence>
<organism evidence="8">
    <name type="scientific">Caldithrix abyssi</name>
    <dbReference type="NCBI Taxonomy" id="187145"/>
    <lineage>
        <taxon>Bacteria</taxon>
        <taxon>Pseudomonadati</taxon>
        <taxon>Calditrichota</taxon>
        <taxon>Calditrichia</taxon>
        <taxon>Calditrichales</taxon>
        <taxon>Calditrichaceae</taxon>
        <taxon>Caldithrix</taxon>
    </lineage>
</organism>
<feature type="domain" description="Glycoside hydrolase family 29 N-terminal" evidence="7">
    <location>
        <begin position="24"/>
        <end position="372"/>
    </location>
</feature>
<dbReference type="GO" id="GO:0005764">
    <property type="term" value="C:lysosome"/>
    <property type="evidence" value="ECO:0007669"/>
    <property type="project" value="TreeGrafter"/>
</dbReference>
<dbReference type="Pfam" id="PF01120">
    <property type="entry name" value="Alpha_L_fucos"/>
    <property type="match status" value="1"/>
</dbReference>
<dbReference type="GO" id="GO:0006004">
    <property type="term" value="P:fucose metabolic process"/>
    <property type="evidence" value="ECO:0007669"/>
    <property type="project" value="InterPro"/>
</dbReference>
<comment type="function">
    <text evidence="1">Alpha-L-fucosidase is responsible for hydrolyzing the alpha-1,6-linked fucose joined to the reducing-end N-acetylglucosamine of the carbohydrate moieties of glycoproteins.</text>
</comment>
<evidence type="ECO:0000256" key="5">
    <source>
        <dbReference type="ARBA" id="ARBA00022801"/>
    </source>
</evidence>
<protein>
    <recommendedName>
        <fullName evidence="3">alpha-L-fucosidase</fullName>
        <ecNumber evidence="3">3.2.1.51</ecNumber>
    </recommendedName>
</protein>
<comment type="similarity">
    <text evidence="2">Belongs to the glycosyl hydrolase 29 family.</text>
</comment>
<dbReference type="InterPro" id="IPR016286">
    <property type="entry name" value="FUC_metazoa-typ"/>
</dbReference>
<name>A0A7V5H5K9_CALAY</name>
<dbReference type="EMBL" id="DRTD01000696">
    <property type="protein sequence ID" value="HHE55967.1"/>
    <property type="molecule type" value="Genomic_DNA"/>
</dbReference>
<dbReference type="Gene3D" id="2.60.40.1180">
    <property type="entry name" value="Golgi alpha-mannosidase II"/>
    <property type="match status" value="2"/>
</dbReference>
<dbReference type="GO" id="GO:0016139">
    <property type="term" value="P:glycoside catabolic process"/>
    <property type="evidence" value="ECO:0007669"/>
    <property type="project" value="TreeGrafter"/>
</dbReference>
<keyword evidence="5" id="KW-0378">Hydrolase</keyword>
<keyword evidence="4" id="KW-0732">Signal</keyword>
<comment type="caution">
    <text evidence="8">The sequence shown here is derived from an EMBL/GenBank/DDBJ whole genome shotgun (WGS) entry which is preliminary data.</text>
</comment>
<evidence type="ECO:0000256" key="3">
    <source>
        <dbReference type="ARBA" id="ARBA00012662"/>
    </source>
</evidence>
<gene>
    <name evidence="8" type="ORF">ENL21_09305</name>
</gene>
<dbReference type="PRINTS" id="PR00741">
    <property type="entry name" value="GLHYDRLASE29"/>
</dbReference>
<dbReference type="AlphaFoldDB" id="A0A7V5H5K9"/>
<dbReference type="InterPro" id="IPR057739">
    <property type="entry name" value="Glyco_hydro_29_N"/>
</dbReference>
<dbReference type="InterPro" id="IPR017853">
    <property type="entry name" value="GH"/>
</dbReference>
<accession>A0A7V5H5K9</accession>
<dbReference type="PANTHER" id="PTHR10030">
    <property type="entry name" value="ALPHA-L-FUCOSIDASE"/>
    <property type="match status" value="1"/>
</dbReference>
<dbReference type="PANTHER" id="PTHR10030:SF37">
    <property type="entry name" value="ALPHA-L-FUCOSIDASE-RELATED"/>
    <property type="match status" value="1"/>
</dbReference>
<reference evidence="8" key="1">
    <citation type="journal article" date="2020" name="mSystems">
        <title>Genome- and Community-Level Interaction Insights into Carbon Utilization and Element Cycling Functions of Hydrothermarchaeota in Hydrothermal Sediment.</title>
        <authorList>
            <person name="Zhou Z."/>
            <person name="Liu Y."/>
            <person name="Xu W."/>
            <person name="Pan J."/>
            <person name="Luo Z.H."/>
            <person name="Li M."/>
        </authorList>
    </citation>
    <scope>NUCLEOTIDE SEQUENCE [LARGE SCALE GENOMIC DNA]</scope>
    <source>
        <strain evidence="8">HyVt-76</strain>
    </source>
</reference>
<keyword evidence="6" id="KW-0326">Glycosidase</keyword>
<evidence type="ECO:0000259" key="7">
    <source>
        <dbReference type="Pfam" id="PF01120"/>
    </source>
</evidence>
<dbReference type="InterPro" id="IPR013780">
    <property type="entry name" value="Glyco_hydro_b"/>
</dbReference>
<proteinExistence type="inferred from homology"/>
<dbReference type="Proteomes" id="UP000886111">
    <property type="component" value="Unassembled WGS sequence"/>
</dbReference>
<dbReference type="InterPro" id="IPR000933">
    <property type="entry name" value="Glyco_hydro_29"/>
</dbReference>